<keyword evidence="10" id="KW-1185">Reference proteome</keyword>
<dbReference type="Proteomes" id="UP000485058">
    <property type="component" value="Unassembled WGS sequence"/>
</dbReference>
<feature type="domain" description="Dynein heavy chain linker" evidence="8">
    <location>
        <begin position="1"/>
        <end position="66"/>
    </location>
</feature>
<comment type="subcellular location">
    <subcellularLocation>
        <location evidence="2">Cell projection</location>
    </subcellularLocation>
    <subcellularLocation>
        <location evidence="1">Cytoplasm</location>
        <location evidence="1">Cytoskeleton</location>
    </subcellularLocation>
</comment>
<evidence type="ECO:0000256" key="6">
    <source>
        <dbReference type="ARBA" id="ARBA00023212"/>
    </source>
</evidence>
<evidence type="ECO:0000256" key="4">
    <source>
        <dbReference type="ARBA" id="ARBA00022741"/>
    </source>
</evidence>
<dbReference type="PANTHER" id="PTHR45703:SF35">
    <property type="entry name" value="DYNEIN HEAVY CHAIN"/>
    <property type="match status" value="1"/>
</dbReference>
<evidence type="ECO:0000256" key="3">
    <source>
        <dbReference type="ARBA" id="ARBA00022490"/>
    </source>
</evidence>
<dbReference type="Gene3D" id="3.20.180.20">
    <property type="entry name" value="Dynein heavy chain, N-terminal domain 2"/>
    <property type="match status" value="1"/>
</dbReference>
<name>A0A699YCK4_HAELA</name>
<proteinExistence type="predicted"/>
<evidence type="ECO:0000256" key="7">
    <source>
        <dbReference type="ARBA" id="ARBA00023273"/>
    </source>
</evidence>
<organism evidence="9 10">
    <name type="scientific">Haematococcus lacustris</name>
    <name type="common">Green alga</name>
    <name type="synonym">Haematococcus pluvialis</name>
    <dbReference type="NCBI Taxonomy" id="44745"/>
    <lineage>
        <taxon>Eukaryota</taxon>
        <taxon>Viridiplantae</taxon>
        <taxon>Chlorophyta</taxon>
        <taxon>core chlorophytes</taxon>
        <taxon>Chlorophyceae</taxon>
        <taxon>CS clade</taxon>
        <taxon>Chlamydomonadales</taxon>
        <taxon>Haematococcaceae</taxon>
        <taxon>Haematococcus</taxon>
    </lineage>
</organism>
<keyword evidence="6" id="KW-0206">Cytoskeleton</keyword>
<accession>A0A699YCK4</accession>
<sequence length="188" mass="21752">MPEEGDKFRTVDDMWRTMMHATHDAPAAIPIAREKERVAALVECNQLLEEVQKGLAAYLEKKSLTFTFTAFTMWSLLSSTRLFFPRFFFLSNDEMLEILSETKDPTRVQPHLKKCFEGIANLDFDDNLVIRAMNSVEKERVPFKVPVDTNKARGAVEKWLVEVEERMFQAIHDVTARSILDYAAKPRH</sequence>
<feature type="domain" description="Dynein heavy chain linker" evidence="8">
    <location>
        <begin position="76"/>
        <end position="177"/>
    </location>
</feature>
<keyword evidence="3" id="KW-0963">Cytoplasm</keyword>
<dbReference type="GO" id="GO:0007018">
    <property type="term" value="P:microtubule-based movement"/>
    <property type="evidence" value="ECO:0007669"/>
    <property type="project" value="InterPro"/>
</dbReference>
<dbReference type="Gene3D" id="1.20.140.100">
    <property type="entry name" value="Dynein heavy chain, N-terminal domain 2"/>
    <property type="match status" value="1"/>
</dbReference>
<dbReference type="GO" id="GO:0045505">
    <property type="term" value="F:dynein intermediate chain binding"/>
    <property type="evidence" value="ECO:0007669"/>
    <property type="project" value="InterPro"/>
</dbReference>
<keyword evidence="5" id="KW-0175">Coiled coil</keyword>
<dbReference type="InterPro" id="IPR013602">
    <property type="entry name" value="Dynein_heavy_linker"/>
</dbReference>
<dbReference type="EMBL" id="BLLF01000112">
    <property type="protein sequence ID" value="GFH07743.1"/>
    <property type="molecule type" value="Genomic_DNA"/>
</dbReference>
<dbReference type="FunFam" id="3.20.180.20:FF:000003">
    <property type="entry name" value="Dynein heavy chain 12, axonemal"/>
    <property type="match status" value="1"/>
</dbReference>
<evidence type="ECO:0000259" key="8">
    <source>
        <dbReference type="Pfam" id="PF08393"/>
    </source>
</evidence>
<gene>
    <name evidence="9" type="ORF">HaLaN_02587</name>
</gene>
<dbReference type="InterPro" id="IPR042228">
    <property type="entry name" value="Dynein_linker_3"/>
</dbReference>
<dbReference type="InterPro" id="IPR042222">
    <property type="entry name" value="Dynein_2_N"/>
</dbReference>
<evidence type="ECO:0000313" key="10">
    <source>
        <dbReference type="Proteomes" id="UP000485058"/>
    </source>
</evidence>
<reference evidence="9 10" key="1">
    <citation type="submission" date="2020-02" db="EMBL/GenBank/DDBJ databases">
        <title>Draft genome sequence of Haematococcus lacustris strain NIES-144.</title>
        <authorList>
            <person name="Morimoto D."/>
            <person name="Nakagawa S."/>
            <person name="Yoshida T."/>
            <person name="Sawayama S."/>
        </authorList>
    </citation>
    <scope>NUCLEOTIDE SEQUENCE [LARGE SCALE GENOMIC DNA]</scope>
    <source>
        <strain evidence="9 10">NIES-144</strain>
    </source>
</reference>
<dbReference type="AlphaFoldDB" id="A0A699YCK4"/>
<evidence type="ECO:0000256" key="5">
    <source>
        <dbReference type="ARBA" id="ARBA00023054"/>
    </source>
</evidence>
<dbReference type="InterPro" id="IPR026983">
    <property type="entry name" value="DHC"/>
</dbReference>
<feature type="non-terminal residue" evidence="9">
    <location>
        <position position="188"/>
    </location>
</feature>
<keyword evidence="4" id="KW-0547">Nucleotide-binding</keyword>
<dbReference type="GO" id="GO:0000166">
    <property type="term" value="F:nucleotide binding"/>
    <property type="evidence" value="ECO:0007669"/>
    <property type="project" value="UniProtKB-KW"/>
</dbReference>
<keyword evidence="7" id="KW-0966">Cell projection</keyword>
<dbReference type="GO" id="GO:0042995">
    <property type="term" value="C:cell projection"/>
    <property type="evidence" value="ECO:0007669"/>
    <property type="project" value="UniProtKB-SubCell"/>
</dbReference>
<comment type="caution">
    <text evidence="9">The sequence shown here is derived from an EMBL/GenBank/DDBJ whole genome shotgun (WGS) entry which is preliminary data.</text>
</comment>
<evidence type="ECO:0000256" key="1">
    <source>
        <dbReference type="ARBA" id="ARBA00004245"/>
    </source>
</evidence>
<protein>
    <recommendedName>
        <fullName evidence="8">Dynein heavy chain linker domain-containing protein</fullName>
    </recommendedName>
</protein>
<dbReference type="GO" id="GO:0030286">
    <property type="term" value="C:dynein complex"/>
    <property type="evidence" value="ECO:0007669"/>
    <property type="project" value="InterPro"/>
</dbReference>
<dbReference type="PANTHER" id="PTHR45703">
    <property type="entry name" value="DYNEIN HEAVY CHAIN"/>
    <property type="match status" value="1"/>
</dbReference>
<dbReference type="Pfam" id="PF08393">
    <property type="entry name" value="DHC_N2"/>
    <property type="match status" value="2"/>
</dbReference>
<evidence type="ECO:0000313" key="9">
    <source>
        <dbReference type="EMBL" id="GFH07743.1"/>
    </source>
</evidence>
<dbReference type="GO" id="GO:0051959">
    <property type="term" value="F:dynein light intermediate chain binding"/>
    <property type="evidence" value="ECO:0007669"/>
    <property type="project" value="InterPro"/>
</dbReference>
<evidence type="ECO:0000256" key="2">
    <source>
        <dbReference type="ARBA" id="ARBA00004316"/>
    </source>
</evidence>
<feature type="non-terminal residue" evidence="9">
    <location>
        <position position="1"/>
    </location>
</feature>